<reference evidence="1 2" key="1">
    <citation type="journal article" date="2022" name="bioRxiv">
        <title>Genomics of Preaxostyla Flagellates Illuminates Evolutionary Transitions and the Path Towards Mitochondrial Loss.</title>
        <authorList>
            <person name="Novak L.V.F."/>
            <person name="Treitli S.C."/>
            <person name="Pyrih J."/>
            <person name="Halakuc P."/>
            <person name="Pipaliya S.V."/>
            <person name="Vacek V."/>
            <person name="Brzon O."/>
            <person name="Soukal P."/>
            <person name="Eme L."/>
            <person name="Dacks J.B."/>
            <person name="Karnkowska A."/>
            <person name="Elias M."/>
            <person name="Hampl V."/>
        </authorList>
    </citation>
    <scope>NUCLEOTIDE SEQUENCE [LARGE SCALE GENOMIC DNA]</scope>
    <source>
        <strain evidence="1">NAU3</strain>
        <tissue evidence="1">Gut</tissue>
    </source>
</reference>
<sequence>MKETKWYCRYLVGSDPTGITGIKSEACASVSDTHTLLNMRSLAHSLFCTPALNTTAAAIPPNTICSCESHKY</sequence>
<organism evidence="1 2">
    <name type="scientific">Blattamonas nauphoetae</name>
    <dbReference type="NCBI Taxonomy" id="2049346"/>
    <lineage>
        <taxon>Eukaryota</taxon>
        <taxon>Metamonada</taxon>
        <taxon>Preaxostyla</taxon>
        <taxon>Oxymonadida</taxon>
        <taxon>Blattamonas</taxon>
    </lineage>
</organism>
<dbReference type="Proteomes" id="UP001281761">
    <property type="component" value="Unassembled WGS sequence"/>
</dbReference>
<dbReference type="EMBL" id="JARBJD010000008">
    <property type="protein sequence ID" value="KAK2963014.1"/>
    <property type="molecule type" value="Genomic_DNA"/>
</dbReference>
<keyword evidence="2" id="KW-1185">Reference proteome</keyword>
<proteinExistence type="predicted"/>
<comment type="caution">
    <text evidence="1">The sequence shown here is derived from an EMBL/GenBank/DDBJ whole genome shotgun (WGS) entry which is preliminary data.</text>
</comment>
<evidence type="ECO:0000313" key="1">
    <source>
        <dbReference type="EMBL" id="KAK2963014.1"/>
    </source>
</evidence>
<protein>
    <submittedName>
        <fullName evidence="1">Uncharacterized protein</fullName>
    </submittedName>
</protein>
<gene>
    <name evidence="1" type="ORF">BLNAU_2037</name>
</gene>
<name>A0ABQ9YGZ0_9EUKA</name>
<evidence type="ECO:0000313" key="2">
    <source>
        <dbReference type="Proteomes" id="UP001281761"/>
    </source>
</evidence>
<accession>A0ABQ9YGZ0</accession>